<accession>A0A7Y8XYZ9</accession>
<dbReference type="InterPro" id="IPR033247">
    <property type="entry name" value="Transketolase_fam"/>
</dbReference>
<evidence type="ECO:0000256" key="6">
    <source>
        <dbReference type="ARBA" id="ARBA00022679"/>
    </source>
</evidence>
<evidence type="ECO:0000256" key="5">
    <source>
        <dbReference type="ARBA" id="ARBA00013152"/>
    </source>
</evidence>
<evidence type="ECO:0000256" key="17">
    <source>
        <dbReference type="RuleBase" id="RU004996"/>
    </source>
</evidence>
<keyword evidence="8 15" id="KW-0460">Magnesium</keyword>
<dbReference type="Pfam" id="PF22613">
    <property type="entry name" value="Transketolase_C_1"/>
    <property type="match status" value="1"/>
</dbReference>
<comment type="caution">
    <text evidence="19">The sequence shown here is derived from an EMBL/GenBank/DDBJ whole genome shotgun (WGS) entry which is preliminary data.</text>
</comment>
<feature type="binding site" evidence="14">
    <location>
        <position position="263"/>
    </location>
    <ligand>
        <name>thiamine diphosphate</name>
        <dbReference type="ChEBI" id="CHEBI:58937"/>
    </ligand>
</feature>
<dbReference type="GO" id="GO:0004802">
    <property type="term" value="F:transketolase activity"/>
    <property type="evidence" value="ECO:0007669"/>
    <property type="project" value="UniProtKB-UniRule"/>
</dbReference>
<evidence type="ECO:0000256" key="13">
    <source>
        <dbReference type="PIRSR" id="PIRSR605478-2"/>
    </source>
</evidence>
<feature type="binding site" evidence="15">
    <location>
        <position position="158"/>
    </location>
    <ligand>
        <name>Mg(2+)</name>
        <dbReference type="ChEBI" id="CHEBI:18420"/>
    </ligand>
</feature>
<evidence type="ECO:0000256" key="9">
    <source>
        <dbReference type="ARBA" id="ARBA00023052"/>
    </source>
</evidence>
<evidence type="ECO:0000313" key="19">
    <source>
        <dbReference type="EMBL" id="NYA69549.1"/>
    </source>
</evidence>
<comment type="cofactor">
    <cofactor evidence="14">
        <name>thiamine diphosphate</name>
        <dbReference type="ChEBI" id="CHEBI:58937"/>
    </cofactor>
    <text evidence="14">Binds 1 thiamine pyrophosphate per subunit. During the reaction, the substrate forms a covalent intermediate with the cofactor.</text>
</comment>
<evidence type="ECO:0000256" key="16">
    <source>
        <dbReference type="PIRSR" id="PIRSR605478-5"/>
    </source>
</evidence>
<feature type="binding site" evidence="14">
    <location>
        <position position="437"/>
    </location>
    <ligand>
        <name>thiamine diphosphate</name>
        <dbReference type="ChEBI" id="CHEBI:58937"/>
    </ligand>
</feature>
<feature type="binding site" evidence="14">
    <location>
        <position position="188"/>
    </location>
    <ligand>
        <name>thiamine diphosphate</name>
        <dbReference type="ChEBI" id="CHEBI:58937"/>
    </ligand>
</feature>
<dbReference type="Pfam" id="PF00456">
    <property type="entry name" value="Transketolase_N"/>
    <property type="match status" value="1"/>
</dbReference>
<comment type="function">
    <text evidence="17">Catalyzes the transfer of a two-carbon ketol group from a ketose donor to an aldose acceptor, via a covalent intermediate with the cofactor thiamine pyrophosphate.</text>
</comment>
<dbReference type="GO" id="GO:0005829">
    <property type="term" value="C:cytosol"/>
    <property type="evidence" value="ECO:0007669"/>
    <property type="project" value="TreeGrafter"/>
</dbReference>
<dbReference type="GO" id="GO:0009052">
    <property type="term" value="P:pentose-phosphate shunt, non-oxidative branch"/>
    <property type="evidence" value="ECO:0007669"/>
    <property type="project" value="UniProtKB-ARBA"/>
</dbReference>
<dbReference type="InterPro" id="IPR049557">
    <property type="entry name" value="Transketolase_CS"/>
</dbReference>
<feature type="site" description="Important for catalytic activity" evidence="16">
    <location>
        <position position="32"/>
    </location>
</feature>
<evidence type="ECO:0000256" key="8">
    <source>
        <dbReference type="ARBA" id="ARBA00022842"/>
    </source>
</evidence>
<feature type="binding site" evidence="14">
    <location>
        <position position="72"/>
    </location>
    <ligand>
        <name>thiamine diphosphate</name>
        <dbReference type="ChEBI" id="CHEBI:58937"/>
    </ligand>
</feature>
<feature type="binding site" evidence="13">
    <location>
        <position position="32"/>
    </location>
    <ligand>
        <name>substrate</name>
    </ligand>
</feature>
<feature type="binding site" evidence="13">
    <location>
        <position position="384"/>
    </location>
    <ligand>
        <name>substrate</name>
    </ligand>
</feature>
<keyword evidence="9 14" id="KW-0786">Thiamine pyrophosphate</keyword>
<proteinExistence type="inferred from homology"/>
<feature type="binding site" evidence="13">
    <location>
        <position position="461"/>
    </location>
    <ligand>
        <name>substrate</name>
    </ligand>
</feature>
<evidence type="ECO:0000259" key="18">
    <source>
        <dbReference type="SMART" id="SM00861"/>
    </source>
</evidence>
<evidence type="ECO:0000256" key="3">
    <source>
        <dbReference type="ARBA" id="ARBA00007131"/>
    </source>
</evidence>
<feature type="binding site" evidence="13">
    <location>
        <position position="263"/>
    </location>
    <ligand>
        <name>substrate</name>
    </ligand>
</feature>
<dbReference type="InterPro" id="IPR005474">
    <property type="entry name" value="Transketolase_N"/>
</dbReference>
<evidence type="ECO:0000256" key="4">
    <source>
        <dbReference type="ARBA" id="ARBA00011738"/>
    </source>
</evidence>
<feature type="binding site" evidence="13">
    <location>
        <position position="473"/>
    </location>
    <ligand>
        <name>substrate</name>
    </ligand>
</feature>
<reference evidence="19 20" key="1">
    <citation type="submission" date="2020-07" db="EMBL/GenBank/DDBJ databases">
        <authorList>
            <person name="Sun Q."/>
        </authorList>
    </citation>
    <scope>NUCLEOTIDE SEQUENCE [LARGE SCALE GENOMIC DNA]</scope>
    <source>
        <strain evidence="19 20">MAH-1</strain>
    </source>
</reference>
<evidence type="ECO:0000256" key="12">
    <source>
        <dbReference type="PIRSR" id="PIRSR605478-1"/>
    </source>
</evidence>
<dbReference type="FunFam" id="3.40.50.970:FF:000003">
    <property type="entry name" value="Transketolase"/>
    <property type="match status" value="1"/>
</dbReference>
<comment type="cofactor">
    <cofactor evidence="1">
        <name>Ca(2+)</name>
        <dbReference type="ChEBI" id="CHEBI:29108"/>
    </cofactor>
</comment>
<keyword evidence="7 15" id="KW-0479">Metal-binding</keyword>
<dbReference type="InterPro" id="IPR009014">
    <property type="entry name" value="Transketo_C/PFOR_II"/>
</dbReference>
<feature type="binding site" evidence="15">
    <location>
        <position position="188"/>
    </location>
    <ligand>
        <name>Mg(2+)</name>
        <dbReference type="ChEBI" id="CHEBI:18420"/>
    </ligand>
</feature>
<comment type="subunit">
    <text evidence="4 17">Homodimer.</text>
</comment>
<evidence type="ECO:0000256" key="15">
    <source>
        <dbReference type="PIRSR" id="PIRSR605478-4"/>
    </source>
</evidence>
<evidence type="ECO:0000256" key="14">
    <source>
        <dbReference type="PIRSR" id="PIRSR605478-3"/>
    </source>
</evidence>
<comment type="catalytic activity">
    <reaction evidence="10 17">
        <text>D-sedoheptulose 7-phosphate + D-glyceraldehyde 3-phosphate = aldehydo-D-ribose 5-phosphate + D-xylulose 5-phosphate</text>
        <dbReference type="Rhea" id="RHEA:10508"/>
        <dbReference type="ChEBI" id="CHEBI:57483"/>
        <dbReference type="ChEBI" id="CHEBI:57737"/>
        <dbReference type="ChEBI" id="CHEBI:58273"/>
        <dbReference type="ChEBI" id="CHEBI:59776"/>
        <dbReference type="EC" id="2.2.1.1"/>
    </reaction>
</comment>
<evidence type="ECO:0000256" key="7">
    <source>
        <dbReference type="ARBA" id="ARBA00022723"/>
    </source>
</evidence>
<dbReference type="SMART" id="SM00861">
    <property type="entry name" value="Transket_pyr"/>
    <property type="match status" value="1"/>
</dbReference>
<evidence type="ECO:0000256" key="1">
    <source>
        <dbReference type="ARBA" id="ARBA00001913"/>
    </source>
</evidence>
<dbReference type="InterPro" id="IPR055152">
    <property type="entry name" value="Transketolase-like_C_2"/>
</dbReference>
<dbReference type="InterPro" id="IPR005475">
    <property type="entry name" value="Transketolase-like_Pyr-bd"/>
</dbReference>
<evidence type="ECO:0000256" key="11">
    <source>
        <dbReference type="NCBIfam" id="TIGR00232"/>
    </source>
</evidence>
<dbReference type="CDD" id="cd02012">
    <property type="entry name" value="TPP_TK"/>
    <property type="match status" value="1"/>
</dbReference>
<dbReference type="SUPFAM" id="SSF52922">
    <property type="entry name" value="TK C-terminal domain-like"/>
    <property type="match status" value="1"/>
</dbReference>
<protein>
    <recommendedName>
        <fullName evidence="5 11">Transketolase</fullName>
        <ecNumber evidence="5 11">2.2.1.1</ecNumber>
    </recommendedName>
</protein>
<dbReference type="AlphaFoldDB" id="A0A7Y8XYZ9"/>
<dbReference type="NCBIfam" id="TIGR00232">
    <property type="entry name" value="tktlase_bact"/>
    <property type="match status" value="1"/>
</dbReference>
<dbReference type="PROSITE" id="PS00801">
    <property type="entry name" value="TRANSKETOLASE_1"/>
    <property type="match status" value="1"/>
</dbReference>
<name>A0A7Y8XYZ9_9FLAO</name>
<dbReference type="PANTHER" id="PTHR43522:SF2">
    <property type="entry name" value="TRANSKETOLASE 1-RELATED"/>
    <property type="match status" value="1"/>
</dbReference>
<dbReference type="GO" id="GO:0046872">
    <property type="term" value="F:metal ion binding"/>
    <property type="evidence" value="ECO:0007669"/>
    <property type="project" value="UniProtKB-KW"/>
</dbReference>
<comment type="cofactor">
    <cofactor evidence="17">
        <name>Mg(2+)</name>
        <dbReference type="ChEBI" id="CHEBI:18420"/>
    </cofactor>
    <cofactor evidence="17">
        <name>Ca(2+)</name>
        <dbReference type="ChEBI" id="CHEBI:29108"/>
    </cofactor>
    <cofactor evidence="17">
        <name>Mn(2+)</name>
        <dbReference type="ChEBI" id="CHEBI:29035"/>
    </cofactor>
    <cofactor evidence="17">
        <name>Co(2+)</name>
        <dbReference type="ChEBI" id="CHEBI:48828"/>
    </cofactor>
    <text evidence="17">Binds 1 Mg(2+) ion per subunit. Can also utilize other divalent metal cations, such as Ca(2+), Mn(2+) and Co(2+).</text>
</comment>
<dbReference type="FunFam" id="3.40.50.920:FF:000003">
    <property type="entry name" value="Transketolase"/>
    <property type="match status" value="1"/>
</dbReference>
<gene>
    <name evidence="19" type="primary">tkt</name>
    <name evidence="19" type="ORF">HZF10_01360</name>
</gene>
<feature type="active site" description="Proton donor" evidence="12">
    <location>
        <position position="411"/>
    </location>
</feature>
<feature type="binding site" evidence="14">
    <location>
        <position position="159"/>
    </location>
    <ligand>
        <name>thiamine diphosphate</name>
        <dbReference type="ChEBI" id="CHEBI:58937"/>
    </ligand>
</feature>
<comment type="cofactor">
    <cofactor evidence="15">
        <name>Mg(2+)</name>
        <dbReference type="ChEBI" id="CHEBI:18420"/>
    </cofactor>
    <text evidence="15">Binds 1 Mg(2+) ion per subunit. Can also utilize other divalent metal cations, such as Ca(2+), Mn(2+) and Co(2+).</text>
</comment>
<dbReference type="InterPro" id="IPR029061">
    <property type="entry name" value="THDP-binding"/>
</dbReference>
<evidence type="ECO:0000256" key="2">
    <source>
        <dbReference type="ARBA" id="ARBA00001941"/>
    </source>
</evidence>
<dbReference type="EMBL" id="JACBJI010000001">
    <property type="protein sequence ID" value="NYA69549.1"/>
    <property type="molecule type" value="Genomic_DNA"/>
</dbReference>
<feature type="binding site" evidence="13">
    <location>
        <position position="520"/>
    </location>
    <ligand>
        <name>substrate</name>
    </ligand>
</feature>
<dbReference type="Gene3D" id="3.40.50.920">
    <property type="match status" value="1"/>
</dbReference>
<dbReference type="InterPro" id="IPR005478">
    <property type="entry name" value="Transketolase_bac-like"/>
</dbReference>
<dbReference type="Pfam" id="PF02779">
    <property type="entry name" value="Transket_pyr"/>
    <property type="match status" value="1"/>
</dbReference>
<dbReference type="EC" id="2.2.1.1" evidence="5 11"/>
<feature type="site" description="Important for catalytic activity" evidence="16">
    <location>
        <position position="263"/>
    </location>
</feature>
<feature type="binding site" evidence="13">
    <location>
        <position position="469"/>
    </location>
    <ligand>
        <name>substrate</name>
    </ligand>
</feature>
<dbReference type="PROSITE" id="PS00802">
    <property type="entry name" value="TRANSKETOLASE_2"/>
    <property type="match status" value="1"/>
</dbReference>
<dbReference type="CDD" id="cd07033">
    <property type="entry name" value="TPP_PYR_DXS_TK_like"/>
    <property type="match status" value="1"/>
</dbReference>
<dbReference type="Gene3D" id="3.40.50.970">
    <property type="match status" value="2"/>
</dbReference>
<feature type="binding site" evidence="14">
    <location>
        <begin position="120"/>
        <end position="122"/>
    </location>
    <ligand>
        <name>thiamine diphosphate</name>
        <dbReference type="ChEBI" id="CHEBI:58937"/>
    </ligand>
</feature>
<feature type="domain" description="Transketolase-like pyrimidine-binding" evidence="18">
    <location>
        <begin position="354"/>
        <end position="525"/>
    </location>
</feature>
<comment type="similarity">
    <text evidence="3 17">Belongs to the transketolase family.</text>
</comment>
<sequence>MAQSQFSSDDQLAINTLRFLSADMVQKANSGHPGLPLGAAPMAYVLWSRFLKFDSHNPSWPDRDRFILSAGHGSALLYSLLHVYGYDLPMSELKNFRQLGSKTPGHPESTLVPGIEVTTGPLGQGFANGVGVAIAEAFLSERYGHEIIDHYTYAIVSDGDLMEGIASEAASLAGHLKLGKLIYLYDDNQISLDGPTSLAFTENVPERFQSYGWHTITVKDGNDLAEIEQAIRLAQQETQKPSLISVKTIIGFGSPQQGTNKVHGNPLGEENLKKTKEYFGWNPDEAFYIPTQAKALFDSQIATGKKRYGEWQSKFDAYAKANPSKATAFETSFNGGLPEDWDINFPVFNADESIATREASGKVLELIKKNVPWVIGGSADLASSNSTPGKGEDSFQPEHYDKSNIWFGVREHAMGGILNGIAAHGGARTYGGTFLTFSDYMRGAIRLAALTEVPVTYIFTHDSIGLGEDGPTHQPVEHVTALRAIPNLAVIRPADANETAEAWRIAIQREKGPVALILTRQKLPIIDQQKFAPASNVSKGAYILNDSDTAPDIILIATGSEVQLILGAQQKLQKEGIAARVVSMPSFELFEKQTKEYRDSVLPPSNHKRLAVEAGITQAWYKYITAEGDVIGIDRFGESGPGDEVLRHFGFTIENVYQRAKALLNK</sequence>
<dbReference type="Proteomes" id="UP000535020">
    <property type="component" value="Unassembled WGS sequence"/>
</dbReference>
<keyword evidence="20" id="KW-1185">Reference proteome</keyword>
<keyword evidence="17" id="KW-0106">Calcium</keyword>
<dbReference type="InterPro" id="IPR020826">
    <property type="entry name" value="Transketolase_BS"/>
</dbReference>
<comment type="cofactor">
    <cofactor evidence="2">
        <name>Co(2+)</name>
        <dbReference type="ChEBI" id="CHEBI:48828"/>
    </cofactor>
</comment>
<dbReference type="RefSeq" id="WP_176004372.1">
    <property type="nucleotide sequence ID" value="NZ_JABWMI010000002.1"/>
</dbReference>
<evidence type="ECO:0000256" key="10">
    <source>
        <dbReference type="ARBA" id="ARBA00049473"/>
    </source>
</evidence>
<dbReference type="SUPFAM" id="SSF52518">
    <property type="entry name" value="Thiamin diphosphate-binding fold (THDP-binding)"/>
    <property type="match status" value="2"/>
</dbReference>
<keyword evidence="6 17" id="KW-0808">Transferase</keyword>
<dbReference type="PANTHER" id="PTHR43522">
    <property type="entry name" value="TRANSKETOLASE"/>
    <property type="match status" value="1"/>
</dbReference>
<organism evidence="19 20">
    <name type="scientific">Flavobacterium agri</name>
    <dbReference type="NCBI Taxonomy" id="2743471"/>
    <lineage>
        <taxon>Bacteria</taxon>
        <taxon>Pseudomonadati</taxon>
        <taxon>Bacteroidota</taxon>
        <taxon>Flavobacteriia</taxon>
        <taxon>Flavobacteriales</taxon>
        <taxon>Flavobacteriaceae</taxon>
        <taxon>Flavobacterium</taxon>
    </lineage>
</organism>
<dbReference type="FunFam" id="3.40.50.970:FF:000004">
    <property type="entry name" value="Transketolase"/>
    <property type="match status" value="1"/>
</dbReference>
<feature type="binding site" evidence="13">
    <location>
        <position position="357"/>
    </location>
    <ligand>
        <name>substrate</name>
    </ligand>
</feature>
<evidence type="ECO:0000313" key="20">
    <source>
        <dbReference type="Proteomes" id="UP000535020"/>
    </source>
</evidence>
<feature type="binding site" evidence="15">
    <location>
        <position position="190"/>
    </location>
    <ligand>
        <name>Mg(2+)</name>
        <dbReference type="ChEBI" id="CHEBI:18420"/>
    </ligand>
</feature>